<dbReference type="EMBL" id="JARBDR010000496">
    <property type="protein sequence ID" value="KAJ8311552.1"/>
    <property type="molecule type" value="Genomic_DNA"/>
</dbReference>
<dbReference type="SUPFAM" id="SSF54001">
    <property type="entry name" value="Cysteine proteinases"/>
    <property type="match status" value="1"/>
</dbReference>
<dbReference type="InterPro" id="IPR015063">
    <property type="entry name" value="USP8_dimer"/>
</dbReference>
<dbReference type="Proteomes" id="UP001217089">
    <property type="component" value="Unassembled WGS sequence"/>
</dbReference>
<dbReference type="InterPro" id="IPR028889">
    <property type="entry name" value="USP"/>
</dbReference>
<feature type="compositionally biased region" description="Basic and acidic residues" evidence="4">
    <location>
        <begin position="750"/>
        <end position="761"/>
    </location>
</feature>
<dbReference type="Pfam" id="PF00581">
    <property type="entry name" value="Rhodanese"/>
    <property type="match status" value="1"/>
</dbReference>
<feature type="domain" description="USP" evidence="6">
    <location>
        <begin position="809"/>
        <end position="1097"/>
    </location>
</feature>
<dbReference type="Gene3D" id="3.40.250.10">
    <property type="entry name" value="Rhodanese-like domain"/>
    <property type="match status" value="1"/>
</dbReference>
<dbReference type="InterPro" id="IPR036873">
    <property type="entry name" value="Rhodanese-like_dom_sf"/>
</dbReference>
<sequence>MIQQMPKMPGVQKKDLYMAKSIGELNKFADLQSKQISTNNPKLLLRSAEKMMKEAEAQDLLGDEERAYVLYMKYFNVITIIKKTADYRKQKDYYDSLIGKKNILKAITKAEELSSNIKDRYDLMEAKLVADKLALLDNANGNSKKVEDIISEDVDVVKTKDDITTDTKKDDEGSSQLPKSAGEITPTKLHELLNDKGVEIVIMDVRTADQYKLSHIKHSCCINVPADIVPAGTTITYIEKALPEESKSLWKQRGNLDHIVLLDWNSTQDNVTIGTTLRTLKDALFKYDSTVIIKSEPLILEGGYDQWLLYYPQLTTNANFERPSFDNTASPIPSLDFDYPDFDEAFILTPTPKAIQSGNDSEIDQSDSTKNLYGPMNGSVTSIPKIDRTNKPKPSTQKPSNDLTLNSSDSLKLSLYPSVNTVKTINNVSVIDIKPGDSHMTKNMSSSASLSQYSNDIEKEKEELERIRKQKEEELLNFQKEKERISREHQARIAKLRKEESKMEMLDKLRQEQTKDVAELMRMKKRLQEEIQQEIKKNEDEEREKELEENRRKKELRIVAEKERQRQDEVERLRIERRMKEEKDKQEELEMIDRDRADREALEKARERVRIEEETRKRELKLAEETAEQLRHEELKQKEEEKRKIEQANLEEQKRKQKELEQRKKQEQEYKKQQEMELKKQQEAEQKRLQELEQKRQQEFRERQERERQEAERKEKERKEKEEADKLRAEQAQKEAEEKLRRINGTYTAKLKDEPSTETKKGLSRSYSSPNIAKLLEEEENERLKKTQKTTPSFDRSSKPESRSGRALTGLRNLGNTCYMNSIIQESELGCHGEVAEEFAVVVKALWSGSYRCISPRDFKWMVGKHQPMFAGHDQQDSQEFLTFLLDGLHESLNKVKTRPQIPEQDNDNIPDFTASDIAWKHHKMLNESIIVELFQGQLKSTLVCLTCGKQSVTFQAFMYLSLPIPSGSRCSLQDCLKQFLKEEKMTGSSRWRCPRCKKDRDSVKKIDIWRLPRLLLIGLNRFVYEGQWRQKINSYVDFSVKGLDLNPYIIGPKNRQISYNLYGISVNRMSLFITKIGVILMRKSSFTPKIIHRHKI</sequence>
<feature type="compositionally biased region" description="Polar residues" evidence="4">
    <location>
        <begin position="354"/>
        <end position="371"/>
    </location>
</feature>
<dbReference type="InterPro" id="IPR038765">
    <property type="entry name" value="Papain-like_cys_pep_sf"/>
</dbReference>
<feature type="domain" description="Rhodanese" evidence="5">
    <location>
        <begin position="196"/>
        <end position="316"/>
    </location>
</feature>
<evidence type="ECO:0000256" key="2">
    <source>
        <dbReference type="ARBA" id="ARBA00009085"/>
    </source>
</evidence>
<keyword evidence="8" id="KW-1185">Reference proteome</keyword>
<dbReference type="CDD" id="cd02674">
    <property type="entry name" value="Peptidase_C19R"/>
    <property type="match status" value="1"/>
</dbReference>
<dbReference type="SUPFAM" id="SSF140856">
    <property type="entry name" value="USP8 N-terminal domain-like"/>
    <property type="match status" value="1"/>
</dbReference>
<dbReference type="Gene3D" id="3.90.70.10">
    <property type="entry name" value="Cysteine proteinases"/>
    <property type="match status" value="1"/>
</dbReference>
<evidence type="ECO:0000313" key="7">
    <source>
        <dbReference type="EMBL" id="KAJ8311552.1"/>
    </source>
</evidence>
<protein>
    <recommendedName>
        <fullName evidence="3">ubiquitinyl hydrolase 1</fullName>
        <ecNumber evidence="3">3.4.19.12</ecNumber>
    </recommendedName>
</protein>
<comment type="caution">
    <text evidence="7">The sequence shown here is derived from an EMBL/GenBank/DDBJ whole genome shotgun (WGS) entry which is preliminary data.</text>
</comment>
<dbReference type="PANTHER" id="PTHR21646:SF46">
    <property type="entry name" value="UBIQUITIN CARBOXYL-TERMINAL HYDROLASE"/>
    <property type="match status" value="1"/>
</dbReference>
<proteinExistence type="inferred from homology"/>
<evidence type="ECO:0000313" key="8">
    <source>
        <dbReference type="Proteomes" id="UP001217089"/>
    </source>
</evidence>
<reference evidence="7 8" key="1">
    <citation type="submission" date="2022-12" db="EMBL/GenBank/DDBJ databases">
        <title>Chromosome-level genome of Tegillarca granosa.</title>
        <authorList>
            <person name="Kim J."/>
        </authorList>
    </citation>
    <scope>NUCLEOTIDE SEQUENCE [LARGE SCALE GENOMIC DNA]</scope>
    <source>
        <strain evidence="7">Teg-2019</strain>
        <tissue evidence="7">Adductor muscle</tissue>
    </source>
</reference>
<dbReference type="SUPFAM" id="SSF52821">
    <property type="entry name" value="Rhodanese/Cell cycle control phosphatase"/>
    <property type="match status" value="1"/>
</dbReference>
<gene>
    <name evidence="7" type="ORF">KUTeg_010907</name>
</gene>
<name>A0ABQ9F5J4_TEGGR</name>
<comment type="catalytic activity">
    <reaction evidence="1">
        <text>Thiol-dependent hydrolysis of ester, thioester, amide, peptide and isopeptide bonds formed by the C-terminal Gly of ubiquitin (a 76-residue protein attached to proteins as an intracellular targeting signal).</text>
        <dbReference type="EC" id="3.4.19.12"/>
    </reaction>
</comment>
<evidence type="ECO:0000259" key="5">
    <source>
        <dbReference type="PROSITE" id="PS50206"/>
    </source>
</evidence>
<dbReference type="InterPro" id="IPR018200">
    <property type="entry name" value="USP_CS"/>
</dbReference>
<dbReference type="Gene3D" id="1.20.58.80">
    <property type="entry name" value="Phosphotransferase system, lactose/cellobiose-type IIA subunit"/>
    <property type="match status" value="1"/>
</dbReference>
<accession>A0ABQ9F5J4</accession>
<dbReference type="Pfam" id="PF00443">
    <property type="entry name" value="UCH"/>
    <property type="match status" value="1"/>
</dbReference>
<feature type="region of interest" description="Disordered" evidence="4">
    <location>
        <begin position="562"/>
        <end position="608"/>
    </location>
</feature>
<evidence type="ECO:0000256" key="1">
    <source>
        <dbReference type="ARBA" id="ARBA00000707"/>
    </source>
</evidence>
<evidence type="ECO:0000256" key="4">
    <source>
        <dbReference type="SAM" id="MobiDB-lite"/>
    </source>
</evidence>
<dbReference type="Pfam" id="PF08969">
    <property type="entry name" value="USP8_dimer"/>
    <property type="match status" value="1"/>
</dbReference>
<organism evidence="7 8">
    <name type="scientific">Tegillarca granosa</name>
    <name type="common">Malaysian cockle</name>
    <name type="synonym">Anadara granosa</name>
    <dbReference type="NCBI Taxonomy" id="220873"/>
    <lineage>
        <taxon>Eukaryota</taxon>
        <taxon>Metazoa</taxon>
        <taxon>Spiralia</taxon>
        <taxon>Lophotrochozoa</taxon>
        <taxon>Mollusca</taxon>
        <taxon>Bivalvia</taxon>
        <taxon>Autobranchia</taxon>
        <taxon>Pteriomorphia</taxon>
        <taxon>Arcoida</taxon>
        <taxon>Arcoidea</taxon>
        <taxon>Arcidae</taxon>
        <taxon>Tegillarca</taxon>
    </lineage>
</organism>
<dbReference type="SMART" id="SM00450">
    <property type="entry name" value="RHOD"/>
    <property type="match status" value="1"/>
</dbReference>
<dbReference type="EC" id="3.4.19.12" evidence="3"/>
<dbReference type="InterPro" id="IPR001394">
    <property type="entry name" value="Peptidase_C19_UCH"/>
</dbReference>
<feature type="region of interest" description="Disordered" evidence="4">
    <location>
        <begin position="353"/>
        <end position="408"/>
    </location>
</feature>
<dbReference type="PANTHER" id="PTHR21646">
    <property type="entry name" value="UBIQUITIN CARBOXYL-TERMINAL HYDROLASE"/>
    <property type="match status" value="1"/>
</dbReference>
<dbReference type="InterPro" id="IPR001763">
    <property type="entry name" value="Rhodanese-like_dom"/>
</dbReference>
<feature type="compositionally biased region" description="Basic and acidic residues" evidence="4">
    <location>
        <begin position="631"/>
        <end position="741"/>
    </location>
</feature>
<dbReference type="PROSITE" id="PS50235">
    <property type="entry name" value="USP_3"/>
    <property type="match status" value="1"/>
</dbReference>
<feature type="region of interest" description="Disordered" evidence="4">
    <location>
        <begin position="631"/>
        <end position="809"/>
    </location>
</feature>
<evidence type="ECO:0000259" key="6">
    <source>
        <dbReference type="PROSITE" id="PS50235"/>
    </source>
</evidence>
<dbReference type="PROSITE" id="PS00972">
    <property type="entry name" value="USP_1"/>
    <property type="match status" value="1"/>
</dbReference>
<comment type="similarity">
    <text evidence="2">Belongs to the peptidase C19 family.</text>
</comment>
<evidence type="ECO:0000256" key="3">
    <source>
        <dbReference type="ARBA" id="ARBA00012759"/>
    </source>
</evidence>
<dbReference type="PROSITE" id="PS50206">
    <property type="entry name" value="RHODANESE_3"/>
    <property type="match status" value="1"/>
</dbReference>
<dbReference type="InterPro" id="IPR050185">
    <property type="entry name" value="Ub_carboxyl-term_hydrolase"/>
</dbReference>